<dbReference type="GO" id="GO:0005783">
    <property type="term" value="C:endoplasmic reticulum"/>
    <property type="evidence" value="ECO:0007669"/>
    <property type="project" value="TreeGrafter"/>
</dbReference>
<name>A0A1X2J2Z1_9FUNG</name>
<evidence type="ECO:0000256" key="6">
    <source>
        <dbReference type="ARBA" id="ARBA00023315"/>
    </source>
</evidence>
<feature type="transmembrane region" description="Helical" evidence="7">
    <location>
        <begin position="61"/>
        <end position="94"/>
    </location>
</feature>
<evidence type="ECO:0000313" key="8">
    <source>
        <dbReference type="EMBL" id="ORZ26168.1"/>
    </source>
</evidence>
<reference evidence="8 9" key="1">
    <citation type="submission" date="2016-07" db="EMBL/GenBank/DDBJ databases">
        <title>Pervasive Adenine N6-methylation of Active Genes in Fungi.</title>
        <authorList>
            <consortium name="DOE Joint Genome Institute"/>
            <person name="Mondo S.J."/>
            <person name="Dannebaum R.O."/>
            <person name="Kuo R.C."/>
            <person name="Labutti K."/>
            <person name="Haridas S."/>
            <person name="Kuo A."/>
            <person name="Salamov A."/>
            <person name="Ahrendt S.R."/>
            <person name="Lipzen A."/>
            <person name="Sullivan W."/>
            <person name="Andreopoulos W.B."/>
            <person name="Clum A."/>
            <person name="Lindquist E."/>
            <person name="Daum C."/>
            <person name="Ramamoorthy G.K."/>
            <person name="Gryganskyi A."/>
            <person name="Culley D."/>
            <person name="Magnuson J.K."/>
            <person name="James T.Y."/>
            <person name="O'Malley M.A."/>
            <person name="Stajich J.E."/>
            <person name="Spatafora J.W."/>
            <person name="Visel A."/>
            <person name="Grigoriev I.V."/>
        </authorList>
    </citation>
    <scope>NUCLEOTIDE SEQUENCE [LARGE SCALE GENOMIC DNA]</scope>
    <source>
        <strain evidence="8 9">NRRL 1336</strain>
    </source>
</reference>
<dbReference type="STRING" id="90262.A0A1X2J2Z1"/>
<dbReference type="OrthoDB" id="286734at2759"/>
<feature type="transmembrane region" description="Helical" evidence="7">
    <location>
        <begin position="106"/>
        <end position="125"/>
    </location>
</feature>
<keyword evidence="9" id="KW-1185">Reference proteome</keyword>
<keyword evidence="2 8" id="KW-0808">Transferase</keyword>
<dbReference type="InterPro" id="IPR004299">
    <property type="entry name" value="MBOAT_fam"/>
</dbReference>
<gene>
    <name evidence="8" type="ORF">BCR42DRAFT_401731</name>
</gene>
<evidence type="ECO:0000256" key="2">
    <source>
        <dbReference type="ARBA" id="ARBA00022679"/>
    </source>
</evidence>
<feature type="transmembrane region" description="Helical" evidence="7">
    <location>
        <begin position="375"/>
        <end position="394"/>
    </location>
</feature>
<proteinExistence type="predicted"/>
<dbReference type="GO" id="GO:0030258">
    <property type="term" value="P:lipid modification"/>
    <property type="evidence" value="ECO:0007669"/>
    <property type="project" value="TreeGrafter"/>
</dbReference>
<dbReference type="PANTHER" id="PTHR13906:SF4">
    <property type="entry name" value="LYSOPHOSPHOLIPID ACYLTRANSFERASE 6"/>
    <property type="match status" value="1"/>
</dbReference>
<evidence type="ECO:0000256" key="4">
    <source>
        <dbReference type="ARBA" id="ARBA00022989"/>
    </source>
</evidence>
<evidence type="ECO:0000313" key="9">
    <source>
        <dbReference type="Proteomes" id="UP000193560"/>
    </source>
</evidence>
<keyword evidence="6 8" id="KW-0012">Acyltransferase</keyword>
<sequence length="532" mass="60405">MDTFFEKAAYQIGGGAITRDQLKLVVSLMSSYIFAYLYRYLPTQSSASSTTVSSRAASVKHMYSIAIALFTTLIFLKLYIGFLHISVTCILTYLLMKYNHSQQGPWINFIFVLTSMSLCHIVRQLNGNSGDATLDYSGMMMIATIKLTIKTKKTMATSSNIQQNDHQLTVYNQQMKINVYPTFLEFSGWMFFFGGFLVGPACEYMDYIRFTYQHHQRHHKEGSVSPSSIKPTAMIILKCALSIGILLSSSTKYNFPQMLKSEWQETSFARKLLYIQMAAFVARCKYYTVWLLSEGACVLCGFGFTGYDDQGHARWDRVTNIDIIHCELPQSLKEMSDYWNMGANRWLKNYVYLRITPRNKKAGAVSTLTTYGVSALWHGFYPGYYIMFLSLGLYQTIGRMARKTIRPITFSVTENKLGQPLAARKAVYDFLGIVITVFTINTMSISFIGLYIDAVVQVWGQIYYIHYILGLLAWLLLKLSYTPLIALQKKRINASVEAKMAIQQKSQTAEMSVTDLGGVEPPLPEITMKKSS</sequence>
<feature type="transmembrane region" description="Helical" evidence="7">
    <location>
        <begin position="464"/>
        <end position="481"/>
    </location>
</feature>
<organism evidence="8 9">
    <name type="scientific">Absidia repens</name>
    <dbReference type="NCBI Taxonomy" id="90262"/>
    <lineage>
        <taxon>Eukaryota</taxon>
        <taxon>Fungi</taxon>
        <taxon>Fungi incertae sedis</taxon>
        <taxon>Mucoromycota</taxon>
        <taxon>Mucoromycotina</taxon>
        <taxon>Mucoromycetes</taxon>
        <taxon>Mucorales</taxon>
        <taxon>Cunninghamellaceae</taxon>
        <taxon>Absidia</taxon>
    </lineage>
</organism>
<evidence type="ECO:0000256" key="3">
    <source>
        <dbReference type="ARBA" id="ARBA00022692"/>
    </source>
</evidence>
<dbReference type="InterPro" id="IPR049941">
    <property type="entry name" value="LPLAT_7/PORCN-like"/>
</dbReference>
<comment type="subcellular location">
    <subcellularLocation>
        <location evidence="1">Membrane</location>
        <topology evidence="1">Multi-pass membrane protein</topology>
    </subcellularLocation>
</comment>
<dbReference type="GO" id="GO:0003841">
    <property type="term" value="F:1-acylglycerol-3-phosphate O-acyltransferase activity"/>
    <property type="evidence" value="ECO:0007669"/>
    <property type="project" value="TreeGrafter"/>
</dbReference>
<keyword evidence="4 7" id="KW-1133">Transmembrane helix</keyword>
<protein>
    <submittedName>
        <fullName evidence="8">MBOAT, membrane-bound O-acyltransferase family-domain-containing protein</fullName>
    </submittedName>
</protein>
<feature type="transmembrane region" description="Helical" evidence="7">
    <location>
        <begin position="426"/>
        <end position="452"/>
    </location>
</feature>
<dbReference type="PANTHER" id="PTHR13906">
    <property type="entry name" value="PORCUPINE"/>
    <property type="match status" value="1"/>
</dbReference>
<dbReference type="Pfam" id="PF03062">
    <property type="entry name" value="MBOAT"/>
    <property type="match status" value="1"/>
</dbReference>
<dbReference type="EMBL" id="MCGE01000001">
    <property type="protein sequence ID" value="ORZ26168.1"/>
    <property type="molecule type" value="Genomic_DNA"/>
</dbReference>
<dbReference type="GO" id="GO:0016020">
    <property type="term" value="C:membrane"/>
    <property type="evidence" value="ECO:0007669"/>
    <property type="project" value="UniProtKB-SubCell"/>
</dbReference>
<dbReference type="AlphaFoldDB" id="A0A1X2J2Z1"/>
<dbReference type="Proteomes" id="UP000193560">
    <property type="component" value="Unassembled WGS sequence"/>
</dbReference>
<evidence type="ECO:0000256" key="5">
    <source>
        <dbReference type="ARBA" id="ARBA00023136"/>
    </source>
</evidence>
<dbReference type="GO" id="GO:0047184">
    <property type="term" value="F:1-acylglycerophosphocholine O-acyltransferase activity"/>
    <property type="evidence" value="ECO:0007669"/>
    <property type="project" value="TreeGrafter"/>
</dbReference>
<accession>A0A1X2J2Z1</accession>
<keyword evidence="3 7" id="KW-0812">Transmembrane</keyword>
<dbReference type="GO" id="GO:0046474">
    <property type="term" value="P:glycerophospholipid biosynthetic process"/>
    <property type="evidence" value="ECO:0007669"/>
    <property type="project" value="TreeGrafter"/>
</dbReference>
<keyword evidence="5 7" id="KW-0472">Membrane</keyword>
<evidence type="ECO:0000256" key="1">
    <source>
        <dbReference type="ARBA" id="ARBA00004141"/>
    </source>
</evidence>
<feature type="transmembrane region" description="Helical" evidence="7">
    <location>
        <begin position="21"/>
        <end position="41"/>
    </location>
</feature>
<comment type="caution">
    <text evidence="8">The sequence shown here is derived from an EMBL/GenBank/DDBJ whole genome shotgun (WGS) entry which is preliminary data.</text>
</comment>
<evidence type="ECO:0000256" key="7">
    <source>
        <dbReference type="SAM" id="Phobius"/>
    </source>
</evidence>